<sequence>MPVRDLVWPSTTYANIIGIYRHNASADFIGIFGKEPIEELPSSIKCIAHNGARYGQIDVTARKARGIGVSNTPRSN</sequence>
<dbReference type="Pfam" id="PF00389">
    <property type="entry name" value="2-Hacid_dh"/>
    <property type="match status" value="1"/>
</dbReference>
<evidence type="ECO:0000313" key="2">
    <source>
        <dbReference type="EMBL" id="ELU40032.1"/>
    </source>
</evidence>
<dbReference type="Proteomes" id="UP000011668">
    <property type="component" value="Unassembled WGS sequence"/>
</dbReference>
<name>L8WTA8_THACA</name>
<dbReference type="AlphaFoldDB" id="L8WTA8"/>
<evidence type="ECO:0000313" key="3">
    <source>
        <dbReference type="Proteomes" id="UP000011668"/>
    </source>
</evidence>
<proteinExistence type="predicted"/>
<gene>
    <name evidence="2" type="ORF">AG1IA_05944</name>
</gene>
<reference evidence="2 3" key="1">
    <citation type="journal article" date="2013" name="Nat. Commun.">
        <title>The evolution and pathogenic mechanisms of the rice sheath blight pathogen.</title>
        <authorList>
            <person name="Zheng A."/>
            <person name="Lin R."/>
            <person name="Xu L."/>
            <person name="Qin P."/>
            <person name="Tang C."/>
            <person name="Ai P."/>
            <person name="Zhang D."/>
            <person name="Liu Y."/>
            <person name="Sun Z."/>
            <person name="Feng H."/>
            <person name="Wang Y."/>
            <person name="Chen Y."/>
            <person name="Liang X."/>
            <person name="Fu R."/>
            <person name="Li Q."/>
            <person name="Zhang J."/>
            <person name="Yu X."/>
            <person name="Xie Z."/>
            <person name="Ding L."/>
            <person name="Guan P."/>
            <person name="Tang J."/>
            <person name="Liang Y."/>
            <person name="Wang S."/>
            <person name="Deng Q."/>
            <person name="Li S."/>
            <person name="Zhu J."/>
            <person name="Wang L."/>
            <person name="Liu H."/>
            <person name="Li P."/>
        </authorList>
    </citation>
    <scope>NUCLEOTIDE SEQUENCE [LARGE SCALE GENOMIC DNA]</scope>
    <source>
        <strain evidence="3">AG-1 IA</strain>
    </source>
</reference>
<dbReference type="EMBL" id="AFRT01001534">
    <property type="protein sequence ID" value="ELU40032.1"/>
    <property type="molecule type" value="Genomic_DNA"/>
</dbReference>
<dbReference type="GO" id="GO:0016616">
    <property type="term" value="F:oxidoreductase activity, acting on the CH-OH group of donors, NAD or NADP as acceptor"/>
    <property type="evidence" value="ECO:0007669"/>
    <property type="project" value="InterPro"/>
</dbReference>
<dbReference type="STRING" id="983506.L8WTA8"/>
<dbReference type="SUPFAM" id="SSF52283">
    <property type="entry name" value="Formate/glycerate dehydrogenase catalytic domain-like"/>
    <property type="match status" value="1"/>
</dbReference>
<comment type="caution">
    <text evidence="2">The sequence shown here is derived from an EMBL/GenBank/DDBJ whole genome shotgun (WGS) entry which is preliminary data.</text>
</comment>
<dbReference type="GO" id="GO:0051287">
    <property type="term" value="F:NAD binding"/>
    <property type="evidence" value="ECO:0007669"/>
    <property type="project" value="InterPro"/>
</dbReference>
<organism evidence="2 3">
    <name type="scientific">Thanatephorus cucumeris (strain AG1-IA)</name>
    <name type="common">Rice sheath blight fungus</name>
    <name type="synonym">Rhizoctonia solani</name>
    <dbReference type="NCBI Taxonomy" id="983506"/>
    <lineage>
        <taxon>Eukaryota</taxon>
        <taxon>Fungi</taxon>
        <taxon>Dikarya</taxon>
        <taxon>Basidiomycota</taxon>
        <taxon>Agaricomycotina</taxon>
        <taxon>Agaricomycetes</taxon>
        <taxon>Cantharellales</taxon>
        <taxon>Ceratobasidiaceae</taxon>
        <taxon>Rhizoctonia</taxon>
        <taxon>Rhizoctonia solani AG-1</taxon>
    </lineage>
</organism>
<evidence type="ECO:0000259" key="1">
    <source>
        <dbReference type="Pfam" id="PF00389"/>
    </source>
</evidence>
<dbReference type="HOGENOM" id="CLU_2656140_0_0_1"/>
<protein>
    <submittedName>
        <fullName evidence="2">D-isomer specific 2-hydroxyacid dehydrogenase, catalytic domain-containing protein</fullName>
    </submittedName>
</protein>
<dbReference type="InterPro" id="IPR006139">
    <property type="entry name" value="D-isomer_2_OHA_DH_cat_dom"/>
</dbReference>
<dbReference type="Gene3D" id="3.40.50.720">
    <property type="entry name" value="NAD(P)-binding Rossmann-like Domain"/>
    <property type="match status" value="1"/>
</dbReference>
<dbReference type="OrthoDB" id="9991913at2759"/>
<feature type="domain" description="D-isomer specific 2-hydroxyacid dehydrogenase catalytic" evidence="1">
    <location>
        <begin position="34"/>
        <end position="76"/>
    </location>
</feature>
<keyword evidence="3" id="KW-1185">Reference proteome</keyword>
<accession>L8WTA8</accession>